<organism evidence="1 2">
    <name type="scientific">Eumeta variegata</name>
    <name type="common">Bagworm moth</name>
    <name type="synonym">Eumeta japonica</name>
    <dbReference type="NCBI Taxonomy" id="151549"/>
    <lineage>
        <taxon>Eukaryota</taxon>
        <taxon>Metazoa</taxon>
        <taxon>Ecdysozoa</taxon>
        <taxon>Arthropoda</taxon>
        <taxon>Hexapoda</taxon>
        <taxon>Insecta</taxon>
        <taxon>Pterygota</taxon>
        <taxon>Neoptera</taxon>
        <taxon>Endopterygota</taxon>
        <taxon>Lepidoptera</taxon>
        <taxon>Glossata</taxon>
        <taxon>Ditrysia</taxon>
        <taxon>Tineoidea</taxon>
        <taxon>Psychidae</taxon>
        <taxon>Oiketicinae</taxon>
        <taxon>Eumeta</taxon>
    </lineage>
</organism>
<dbReference type="AlphaFoldDB" id="A0A4C1ZPR9"/>
<gene>
    <name evidence="1" type="ORF">EVAR_100544_1</name>
</gene>
<protein>
    <submittedName>
        <fullName evidence="1">Uncharacterized protein</fullName>
    </submittedName>
</protein>
<proteinExistence type="predicted"/>
<dbReference type="EMBL" id="BGZK01001945">
    <property type="protein sequence ID" value="GBP88617.1"/>
    <property type="molecule type" value="Genomic_DNA"/>
</dbReference>
<accession>A0A4C1ZPR9</accession>
<name>A0A4C1ZPR9_EUMVA</name>
<sequence>MLVYRKYIRSYDLQNKSVTETSKNIYLRMAVSVITGHCTFGNHAKRLTTTSVEVAITRKRRKLYYISLTLVRRWRTTVSGFCRKGFSMTCLNWLRSVWVRFVRGSGWLEPA</sequence>
<evidence type="ECO:0000313" key="2">
    <source>
        <dbReference type="Proteomes" id="UP000299102"/>
    </source>
</evidence>
<dbReference type="Proteomes" id="UP000299102">
    <property type="component" value="Unassembled WGS sequence"/>
</dbReference>
<evidence type="ECO:0000313" key="1">
    <source>
        <dbReference type="EMBL" id="GBP88617.1"/>
    </source>
</evidence>
<reference evidence="1 2" key="1">
    <citation type="journal article" date="2019" name="Commun. Biol.">
        <title>The bagworm genome reveals a unique fibroin gene that provides high tensile strength.</title>
        <authorList>
            <person name="Kono N."/>
            <person name="Nakamura H."/>
            <person name="Ohtoshi R."/>
            <person name="Tomita M."/>
            <person name="Numata K."/>
            <person name="Arakawa K."/>
        </authorList>
    </citation>
    <scope>NUCLEOTIDE SEQUENCE [LARGE SCALE GENOMIC DNA]</scope>
</reference>
<comment type="caution">
    <text evidence="1">The sequence shown here is derived from an EMBL/GenBank/DDBJ whole genome shotgun (WGS) entry which is preliminary data.</text>
</comment>
<keyword evidence="2" id="KW-1185">Reference proteome</keyword>